<dbReference type="EMBL" id="POSM01000034">
    <property type="protein sequence ID" value="PNH98454.1"/>
    <property type="molecule type" value="Genomic_DNA"/>
</dbReference>
<organism evidence="1 2">
    <name type="scientific">Vibrio diazotrophicus</name>
    <dbReference type="NCBI Taxonomy" id="685"/>
    <lineage>
        <taxon>Bacteria</taxon>
        <taxon>Pseudomonadati</taxon>
        <taxon>Pseudomonadota</taxon>
        <taxon>Gammaproteobacteria</taxon>
        <taxon>Vibrionales</taxon>
        <taxon>Vibrionaceae</taxon>
        <taxon>Vibrio</taxon>
    </lineage>
</organism>
<name>A0ABX4W8V5_VIBDI</name>
<gene>
    <name evidence="1" type="ORF">C1O25_18625</name>
</gene>
<evidence type="ECO:0000313" key="1">
    <source>
        <dbReference type="EMBL" id="PNH98454.1"/>
    </source>
</evidence>
<dbReference type="InterPro" id="IPR020518">
    <property type="entry name" value="Tscrpt_reg_PrtN"/>
</dbReference>
<reference evidence="1 2" key="1">
    <citation type="submission" date="2018-01" db="EMBL/GenBank/DDBJ databases">
        <title>Draft genome sequences of six Vibrio diazotrophicus strains isolated from deep-sea sediments of the Baltic Sea.</title>
        <authorList>
            <person name="Castillo D."/>
            <person name="Vandieken V."/>
            <person name="Chiang O."/>
            <person name="Middelboe M."/>
        </authorList>
    </citation>
    <scope>NUCLEOTIDE SEQUENCE [LARGE SCALE GENOMIC DNA]</scope>
    <source>
        <strain evidence="1 2">65.10M</strain>
    </source>
</reference>
<proteinExistence type="predicted"/>
<dbReference type="Proteomes" id="UP000236547">
    <property type="component" value="Unassembled WGS sequence"/>
</dbReference>
<evidence type="ECO:0000313" key="2">
    <source>
        <dbReference type="Proteomes" id="UP000236547"/>
    </source>
</evidence>
<protein>
    <submittedName>
        <fullName evidence="1">Pyocin activator protein PrtN</fullName>
    </submittedName>
</protein>
<comment type="caution">
    <text evidence="1">The sequence shown here is derived from an EMBL/GenBank/DDBJ whole genome shotgun (WGS) entry which is preliminary data.</text>
</comment>
<accession>A0ABX4W8V5</accession>
<dbReference type="Pfam" id="PF11112">
    <property type="entry name" value="PyocinActivator"/>
    <property type="match status" value="1"/>
</dbReference>
<dbReference type="RefSeq" id="WP_102969441.1">
    <property type="nucleotide sequence ID" value="NZ_POSM01000034.1"/>
</dbReference>
<sequence>MSNTAFALYARFGKAEVPLCEISQEYFGINSKTAQQKARTHELPLPVFRMEESQRAPFLVKLNDLAEYIDKKHELAREEWLMVRGTNH</sequence>
<keyword evidence="2" id="KW-1185">Reference proteome</keyword>